<dbReference type="EMBL" id="CP120988">
    <property type="protein sequence ID" value="WLQ61272.1"/>
    <property type="molecule type" value="Genomic_DNA"/>
</dbReference>
<dbReference type="InterPro" id="IPR006311">
    <property type="entry name" value="TAT_signal"/>
</dbReference>
<evidence type="ECO:0000256" key="1">
    <source>
        <dbReference type="SAM" id="SignalP"/>
    </source>
</evidence>
<evidence type="ECO:0000259" key="2">
    <source>
        <dbReference type="Pfam" id="PF12740"/>
    </source>
</evidence>
<proteinExistence type="predicted"/>
<sequence>MSWRRKLLVPLAALTLVLSASAAAGAAPAPLPTGPATASATSDFGAPGPYATAVEVGPITTLYYPRDIANSERRHPVIVWGNGTNGIPLVYRDLLLHWAGQGFVVAAANTPQSNLGISMRAGIDMLTHRNADPGSIFHDRVDLEHIGASGHSQGGAAAIVVGADPRIDTILPIQPGPLANINAVHVPALLLAGEKDSIVFPFLVKAFYNAADHIPALYGELRGADHFTVVGDPGPFAAPTTAWFRAQLMGDETARAQFFGPGCGICTDTTTWSDVRRNSLALSIPAATTP</sequence>
<dbReference type="Proteomes" id="UP001235744">
    <property type="component" value="Chromosome"/>
</dbReference>
<keyword evidence="1" id="KW-0732">Signal</keyword>
<name>A0ABY9J530_9ACTN</name>
<gene>
    <name evidence="3" type="ORF">P8A19_40180</name>
</gene>
<dbReference type="RefSeq" id="WP_219566823.1">
    <property type="nucleotide sequence ID" value="NZ_CP120988.1"/>
</dbReference>
<protein>
    <submittedName>
        <fullName evidence="3">Acetylxylan esterase</fullName>
    </submittedName>
</protein>
<evidence type="ECO:0000313" key="4">
    <source>
        <dbReference type="Proteomes" id="UP001235744"/>
    </source>
</evidence>
<dbReference type="Pfam" id="PF12740">
    <property type="entry name" value="PETase"/>
    <property type="match status" value="1"/>
</dbReference>
<feature type="signal peptide" evidence="1">
    <location>
        <begin position="1"/>
        <end position="22"/>
    </location>
</feature>
<dbReference type="PROSITE" id="PS51318">
    <property type="entry name" value="TAT"/>
    <property type="match status" value="1"/>
</dbReference>
<evidence type="ECO:0000313" key="3">
    <source>
        <dbReference type="EMBL" id="WLQ61272.1"/>
    </source>
</evidence>
<organism evidence="3 4">
    <name type="scientific">Streptomyces poriferorum</name>
    <dbReference type="NCBI Taxonomy" id="2798799"/>
    <lineage>
        <taxon>Bacteria</taxon>
        <taxon>Bacillati</taxon>
        <taxon>Actinomycetota</taxon>
        <taxon>Actinomycetes</taxon>
        <taxon>Kitasatosporales</taxon>
        <taxon>Streptomycetaceae</taxon>
        <taxon>Streptomyces</taxon>
    </lineage>
</organism>
<dbReference type="InterPro" id="IPR041127">
    <property type="entry name" value="PET_hydrolase/cutinase-like"/>
</dbReference>
<feature type="domain" description="PET hydrolase/cutinase-like" evidence="2">
    <location>
        <begin position="96"/>
        <end position="260"/>
    </location>
</feature>
<reference evidence="3 4" key="1">
    <citation type="submission" date="2023-03" db="EMBL/GenBank/DDBJ databases">
        <title>Isolation and description of six Streptomyces strains from soil environments, able to metabolize different microbial glucans.</title>
        <authorList>
            <person name="Widen T."/>
            <person name="Larsbrink J."/>
        </authorList>
    </citation>
    <scope>NUCLEOTIDE SEQUENCE [LARGE SCALE GENOMIC DNA]</scope>
    <source>
        <strain evidence="3 4">Alt2</strain>
    </source>
</reference>
<feature type="chain" id="PRO_5045937631" evidence="1">
    <location>
        <begin position="23"/>
        <end position="290"/>
    </location>
</feature>
<keyword evidence="4" id="KW-1185">Reference proteome</keyword>
<accession>A0ABY9J530</accession>